<dbReference type="EMBL" id="JALKFT010000001">
    <property type="protein sequence ID" value="MCK9874504.1"/>
    <property type="molecule type" value="Genomic_DNA"/>
</dbReference>
<reference evidence="2 3" key="1">
    <citation type="submission" date="2022-04" db="EMBL/GenBank/DDBJ databases">
        <title>Genome diversity in the genus Frankia.</title>
        <authorList>
            <person name="Carlos-Shanley C."/>
            <person name="Hahn D."/>
        </authorList>
    </citation>
    <scope>NUCLEOTIDE SEQUENCE [LARGE SCALE GENOMIC DNA]</scope>
    <source>
        <strain evidence="2 3">Ag45/Mut15</strain>
    </source>
</reference>
<dbReference type="CDD" id="cd03139">
    <property type="entry name" value="GATase1_PfpI_2"/>
    <property type="match status" value="1"/>
</dbReference>
<evidence type="ECO:0000313" key="2">
    <source>
        <dbReference type="EMBL" id="MCK9874504.1"/>
    </source>
</evidence>
<accession>A0ABT0JSK8</accession>
<keyword evidence="3" id="KW-1185">Reference proteome</keyword>
<dbReference type="Proteomes" id="UP001201873">
    <property type="component" value="Unassembled WGS sequence"/>
</dbReference>
<proteinExistence type="predicted"/>
<sequence length="209" mass="21970">MRIAILLFERVTVLDAIGPYEVLRQLPDAQVVFVGERVGTVRDESGGLGLTVDAPLAEVTNPDVVLVPGGPGQSDHMTEGPVHAWLRAVDRTSTWTTSVCTGSLILAAAGLLRGRRAATYWLAVDALAALGAVPSRERVTFDGKYVTAAGVSSGLDMALALAGRIAGDRRAQGIQLGIEYDPQPPYDAGSPATAPTDLVHAQRAGSRFR</sequence>
<dbReference type="Pfam" id="PF01965">
    <property type="entry name" value="DJ-1_PfpI"/>
    <property type="match status" value="1"/>
</dbReference>
<protein>
    <submittedName>
        <fullName evidence="2">DJ-1/PfpI family protein</fullName>
    </submittedName>
</protein>
<organism evidence="2 3">
    <name type="scientific">Frankia umida</name>
    <dbReference type="NCBI Taxonomy" id="573489"/>
    <lineage>
        <taxon>Bacteria</taxon>
        <taxon>Bacillati</taxon>
        <taxon>Actinomycetota</taxon>
        <taxon>Actinomycetes</taxon>
        <taxon>Frankiales</taxon>
        <taxon>Frankiaceae</taxon>
        <taxon>Frankia</taxon>
    </lineage>
</organism>
<dbReference type="SUPFAM" id="SSF52317">
    <property type="entry name" value="Class I glutamine amidotransferase-like"/>
    <property type="match status" value="1"/>
</dbReference>
<dbReference type="InterPro" id="IPR029062">
    <property type="entry name" value="Class_I_gatase-like"/>
</dbReference>
<dbReference type="PANTHER" id="PTHR43130">
    <property type="entry name" value="ARAC-FAMILY TRANSCRIPTIONAL REGULATOR"/>
    <property type="match status" value="1"/>
</dbReference>
<dbReference type="Gene3D" id="3.40.50.880">
    <property type="match status" value="1"/>
</dbReference>
<evidence type="ECO:0000313" key="3">
    <source>
        <dbReference type="Proteomes" id="UP001201873"/>
    </source>
</evidence>
<feature type="domain" description="DJ-1/PfpI" evidence="1">
    <location>
        <begin position="1"/>
        <end position="161"/>
    </location>
</feature>
<dbReference type="InterPro" id="IPR052158">
    <property type="entry name" value="INH-QAR"/>
</dbReference>
<name>A0ABT0JSK8_9ACTN</name>
<gene>
    <name evidence="2" type="ORF">MXD59_01690</name>
</gene>
<evidence type="ECO:0000259" key="1">
    <source>
        <dbReference type="Pfam" id="PF01965"/>
    </source>
</evidence>
<comment type="caution">
    <text evidence="2">The sequence shown here is derived from an EMBL/GenBank/DDBJ whole genome shotgun (WGS) entry which is preliminary data.</text>
</comment>
<dbReference type="RefSeq" id="WP_248823138.1">
    <property type="nucleotide sequence ID" value="NZ_JALKFT010000001.1"/>
</dbReference>
<dbReference type="InterPro" id="IPR002818">
    <property type="entry name" value="DJ-1/PfpI"/>
</dbReference>
<dbReference type="PANTHER" id="PTHR43130:SF2">
    <property type="entry name" value="DJ-1_PFPI DOMAIN-CONTAINING PROTEIN"/>
    <property type="match status" value="1"/>
</dbReference>